<dbReference type="InterPro" id="IPR013325">
    <property type="entry name" value="RNA_pol_sigma_r2"/>
</dbReference>
<evidence type="ECO:0000313" key="7">
    <source>
        <dbReference type="EMBL" id="MFD2790794.1"/>
    </source>
</evidence>
<dbReference type="Pfam" id="PF08281">
    <property type="entry name" value="Sigma70_r4_2"/>
    <property type="match status" value="1"/>
</dbReference>
<evidence type="ECO:0000259" key="6">
    <source>
        <dbReference type="Pfam" id="PF08281"/>
    </source>
</evidence>
<dbReference type="InterPro" id="IPR014284">
    <property type="entry name" value="RNA_pol_sigma-70_dom"/>
</dbReference>
<protein>
    <submittedName>
        <fullName evidence="7">RNA polymerase sigma factor</fullName>
    </submittedName>
</protein>
<evidence type="ECO:0000259" key="5">
    <source>
        <dbReference type="Pfam" id="PF04542"/>
    </source>
</evidence>
<sequence length="198" mass="23099">MEVYNNEELTEQLIHGNEKAYMILLDTYHRRLYAYALTLSGNPDAAKDIVQNVFLNTWRFRKTLNPNLSIQSFLFKSVYNAFVNHYQQQKATMVLQNRYVEALKVVVEESHENDLERMIKVMNTEIDNLPPKCREIFILSKKEGLTNREISEHLNITIKAVEAQVTKAFGILRLKLGEKYKMILYAFMGLTSEKLTSD</sequence>
<dbReference type="NCBIfam" id="TIGR02985">
    <property type="entry name" value="Sig70_bacteroi1"/>
    <property type="match status" value="1"/>
</dbReference>
<dbReference type="RefSeq" id="WP_251806509.1">
    <property type="nucleotide sequence ID" value="NZ_CP166679.1"/>
</dbReference>
<feature type="domain" description="RNA polymerase sigma factor 70 region 4 type 2" evidence="6">
    <location>
        <begin position="126"/>
        <end position="168"/>
    </location>
</feature>
<dbReference type="InterPro" id="IPR007627">
    <property type="entry name" value="RNA_pol_sigma70_r2"/>
</dbReference>
<dbReference type="PANTHER" id="PTHR43133:SF46">
    <property type="entry name" value="RNA POLYMERASE SIGMA-70 FACTOR ECF SUBFAMILY"/>
    <property type="match status" value="1"/>
</dbReference>
<name>A0ABW5VGH3_9FLAO</name>
<dbReference type="Proteomes" id="UP001597532">
    <property type="component" value="Unassembled WGS sequence"/>
</dbReference>
<dbReference type="PANTHER" id="PTHR43133">
    <property type="entry name" value="RNA POLYMERASE ECF-TYPE SIGMA FACTO"/>
    <property type="match status" value="1"/>
</dbReference>
<evidence type="ECO:0000256" key="2">
    <source>
        <dbReference type="ARBA" id="ARBA00023015"/>
    </source>
</evidence>
<dbReference type="InterPro" id="IPR039425">
    <property type="entry name" value="RNA_pol_sigma-70-like"/>
</dbReference>
<comment type="similarity">
    <text evidence="1">Belongs to the sigma-70 factor family. ECF subfamily.</text>
</comment>
<keyword evidence="8" id="KW-1185">Reference proteome</keyword>
<dbReference type="EMBL" id="JBHUOK010000030">
    <property type="protein sequence ID" value="MFD2790794.1"/>
    <property type="molecule type" value="Genomic_DNA"/>
</dbReference>
<dbReference type="InterPro" id="IPR013249">
    <property type="entry name" value="RNA_pol_sigma70_r4_t2"/>
</dbReference>
<keyword evidence="2" id="KW-0805">Transcription regulation</keyword>
<comment type="caution">
    <text evidence="7">The sequence shown here is derived from an EMBL/GenBank/DDBJ whole genome shotgun (WGS) entry which is preliminary data.</text>
</comment>
<feature type="domain" description="RNA polymerase sigma-70 region 2" evidence="5">
    <location>
        <begin position="25"/>
        <end position="90"/>
    </location>
</feature>
<evidence type="ECO:0000256" key="3">
    <source>
        <dbReference type="ARBA" id="ARBA00023082"/>
    </source>
</evidence>
<dbReference type="SUPFAM" id="SSF88659">
    <property type="entry name" value="Sigma3 and sigma4 domains of RNA polymerase sigma factors"/>
    <property type="match status" value="1"/>
</dbReference>
<dbReference type="NCBIfam" id="TIGR02937">
    <property type="entry name" value="sigma70-ECF"/>
    <property type="match status" value="1"/>
</dbReference>
<keyword evidence="4" id="KW-0804">Transcription</keyword>
<accession>A0ABW5VGH3</accession>
<dbReference type="SUPFAM" id="SSF88946">
    <property type="entry name" value="Sigma2 domain of RNA polymerase sigma factors"/>
    <property type="match status" value="1"/>
</dbReference>
<organism evidence="7 8">
    <name type="scientific">Arenibacter antarcticus</name>
    <dbReference type="NCBI Taxonomy" id="2040469"/>
    <lineage>
        <taxon>Bacteria</taxon>
        <taxon>Pseudomonadati</taxon>
        <taxon>Bacteroidota</taxon>
        <taxon>Flavobacteriia</taxon>
        <taxon>Flavobacteriales</taxon>
        <taxon>Flavobacteriaceae</taxon>
        <taxon>Arenibacter</taxon>
    </lineage>
</organism>
<evidence type="ECO:0000313" key="8">
    <source>
        <dbReference type="Proteomes" id="UP001597532"/>
    </source>
</evidence>
<dbReference type="Gene3D" id="1.10.10.10">
    <property type="entry name" value="Winged helix-like DNA-binding domain superfamily/Winged helix DNA-binding domain"/>
    <property type="match status" value="1"/>
</dbReference>
<evidence type="ECO:0000256" key="1">
    <source>
        <dbReference type="ARBA" id="ARBA00010641"/>
    </source>
</evidence>
<dbReference type="InterPro" id="IPR036388">
    <property type="entry name" value="WH-like_DNA-bd_sf"/>
</dbReference>
<proteinExistence type="inferred from homology"/>
<evidence type="ECO:0000256" key="4">
    <source>
        <dbReference type="ARBA" id="ARBA00023163"/>
    </source>
</evidence>
<dbReference type="Gene3D" id="1.10.1740.10">
    <property type="match status" value="1"/>
</dbReference>
<keyword evidence="3" id="KW-0731">Sigma factor</keyword>
<dbReference type="InterPro" id="IPR014327">
    <property type="entry name" value="RNA_pol_sigma70_bacteroid"/>
</dbReference>
<reference evidence="8" key="1">
    <citation type="journal article" date="2019" name="Int. J. Syst. Evol. Microbiol.">
        <title>The Global Catalogue of Microorganisms (GCM) 10K type strain sequencing project: providing services to taxonomists for standard genome sequencing and annotation.</title>
        <authorList>
            <consortium name="The Broad Institute Genomics Platform"/>
            <consortium name="The Broad Institute Genome Sequencing Center for Infectious Disease"/>
            <person name="Wu L."/>
            <person name="Ma J."/>
        </authorList>
    </citation>
    <scope>NUCLEOTIDE SEQUENCE [LARGE SCALE GENOMIC DNA]</scope>
    <source>
        <strain evidence="8">KCTC 52924</strain>
    </source>
</reference>
<dbReference type="Pfam" id="PF04542">
    <property type="entry name" value="Sigma70_r2"/>
    <property type="match status" value="1"/>
</dbReference>
<gene>
    <name evidence="7" type="ORF">ACFS1K_13550</name>
</gene>
<dbReference type="InterPro" id="IPR013324">
    <property type="entry name" value="RNA_pol_sigma_r3/r4-like"/>
</dbReference>